<protein>
    <submittedName>
        <fullName evidence="3">TlpA family protein disulfide reductase</fullName>
    </submittedName>
</protein>
<dbReference type="Pfam" id="PF00578">
    <property type="entry name" value="AhpC-TSA"/>
    <property type="match status" value="1"/>
</dbReference>
<keyword evidence="1" id="KW-0812">Transmembrane</keyword>
<proteinExistence type="predicted"/>
<comment type="caution">
    <text evidence="3">The sequence shown here is derived from an EMBL/GenBank/DDBJ whole genome shotgun (WGS) entry which is preliminary data.</text>
</comment>
<organism evidence="3 4">
    <name type="scientific">Mucilaginibacter conchicola</name>
    <dbReference type="NCBI Taxonomy" id="2303333"/>
    <lineage>
        <taxon>Bacteria</taxon>
        <taxon>Pseudomonadati</taxon>
        <taxon>Bacteroidota</taxon>
        <taxon>Sphingobacteriia</taxon>
        <taxon>Sphingobacteriales</taxon>
        <taxon>Sphingobacteriaceae</taxon>
        <taxon>Mucilaginibacter</taxon>
    </lineage>
</organism>
<dbReference type="GO" id="GO:0016209">
    <property type="term" value="F:antioxidant activity"/>
    <property type="evidence" value="ECO:0007669"/>
    <property type="project" value="InterPro"/>
</dbReference>
<dbReference type="EMBL" id="QWDC01000002">
    <property type="protein sequence ID" value="RFZ91743.1"/>
    <property type="molecule type" value="Genomic_DNA"/>
</dbReference>
<sequence length="272" mass="29786">MPGVLLHAQNYLSAIALLAAICILDAPKPLSLMKKIFSLIITIICCSLWASAQQQKSGVVVRSAGPLENRKMIDSTGKVLEPEEWRELLSTGHYSTKPVIGTDTVKVIKLTDREYERAEATAPPPFAAAAFPIGAKMEMFTAKDINGKKIDPKALEGKTVVLDFWFIACPPCKAEIPELNKLAAAYSANPDVVFIAVCLDQRWDIKDFMKTKPFNFTQVANGREIAEGFNVTSYPTSVVLDTKGIIRYSSQGFGVGYARYMKEAVEDSVSGN</sequence>
<dbReference type="InterPro" id="IPR050553">
    <property type="entry name" value="Thioredoxin_ResA/DsbE_sf"/>
</dbReference>
<accession>A0A372NR37</accession>
<dbReference type="GO" id="GO:0016491">
    <property type="term" value="F:oxidoreductase activity"/>
    <property type="evidence" value="ECO:0007669"/>
    <property type="project" value="InterPro"/>
</dbReference>
<keyword evidence="1" id="KW-1133">Transmembrane helix</keyword>
<evidence type="ECO:0000313" key="4">
    <source>
        <dbReference type="Proteomes" id="UP000264217"/>
    </source>
</evidence>
<gene>
    <name evidence="3" type="ORF">D0C36_09800</name>
</gene>
<dbReference type="Gene3D" id="3.40.30.10">
    <property type="entry name" value="Glutaredoxin"/>
    <property type="match status" value="1"/>
</dbReference>
<feature type="domain" description="Thioredoxin" evidence="2">
    <location>
        <begin position="131"/>
        <end position="270"/>
    </location>
</feature>
<dbReference type="AlphaFoldDB" id="A0A372NR37"/>
<dbReference type="PANTHER" id="PTHR42852">
    <property type="entry name" value="THIOL:DISULFIDE INTERCHANGE PROTEIN DSBE"/>
    <property type="match status" value="1"/>
</dbReference>
<dbReference type="PANTHER" id="PTHR42852:SF17">
    <property type="entry name" value="THIOREDOXIN-LIKE PROTEIN HI_1115"/>
    <property type="match status" value="1"/>
</dbReference>
<keyword evidence="4" id="KW-1185">Reference proteome</keyword>
<evidence type="ECO:0000259" key="2">
    <source>
        <dbReference type="PROSITE" id="PS51352"/>
    </source>
</evidence>
<feature type="transmembrane region" description="Helical" evidence="1">
    <location>
        <begin position="6"/>
        <end position="24"/>
    </location>
</feature>
<dbReference type="InterPro" id="IPR000866">
    <property type="entry name" value="AhpC/TSA"/>
</dbReference>
<dbReference type="PROSITE" id="PS51352">
    <property type="entry name" value="THIOREDOXIN_2"/>
    <property type="match status" value="1"/>
</dbReference>
<name>A0A372NR37_9SPHI</name>
<dbReference type="InterPro" id="IPR013766">
    <property type="entry name" value="Thioredoxin_domain"/>
</dbReference>
<evidence type="ECO:0000256" key="1">
    <source>
        <dbReference type="SAM" id="Phobius"/>
    </source>
</evidence>
<dbReference type="SUPFAM" id="SSF52833">
    <property type="entry name" value="Thioredoxin-like"/>
    <property type="match status" value="1"/>
</dbReference>
<keyword evidence="1" id="KW-0472">Membrane</keyword>
<dbReference type="Proteomes" id="UP000264217">
    <property type="component" value="Unassembled WGS sequence"/>
</dbReference>
<feature type="transmembrane region" description="Helical" evidence="1">
    <location>
        <begin position="36"/>
        <end position="52"/>
    </location>
</feature>
<evidence type="ECO:0000313" key="3">
    <source>
        <dbReference type="EMBL" id="RFZ91743.1"/>
    </source>
</evidence>
<dbReference type="CDD" id="cd02966">
    <property type="entry name" value="TlpA_like_family"/>
    <property type="match status" value="1"/>
</dbReference>
<dbReference type="InterPro" id="IPR036249">
    <property type="entry name" value="Thioredoxin-like_sf"/>
</dbReference>
<reference evidence="3 4" key="1">
    <citation type="submission" date="2018-08" db="EMBL/GenBank/DDBJ databases">
        <title>Mucilaginibacter sp. MYSH2.</title>
        <authorList>
            <person name="Seo T."/>
        </authorList>
    </citation>
    <scope>NUCLEOTIDE SEQUENCE [LARGE SCALE GENOMIC DNA]</scope>
    <source>
        <strain evidence="3 4">MYSH2</strain>
    </source>
</reference>